<name>U5BSB1_9BACT</name>
<dbReference type="Pfam" id="PF19051">
    <property type="entry name" value="GFO_IDH_MocA_C2"/>
    <property type="match status" value="1"/>
</dbReference>
<protein>
    <recommendedName>
        <fullName evidence="5">Oxidoreductase</fullName>
    </recommendedName>
</protein>
<dbReference type="InterPro" id="IPR036291">
    <property type="entry name" value="NAD(P)-bd_dom_sf"/>
</dbReference>
<reference evidence="3 4" key="1">
    <citation type="journal article" date="2013" name="Genome Announc.">
        <title>Draft Genome Sequence of the Psychrophilic and Alkaliphilic Rhodonellum psychrophilum Strain GCM71T.</title>
        <authorList>
            <person name="Hauptmann A.L."/>
            <person name="Glaring M.A."/>
            <person name="Hallin P.F."/>
            <person name="Prieme A."/>
            <person name="Stougaard P."/>
        </authorList>
    </citation>
    <scope>NUCLEOTIDE SEQUENCE [LARGE SCALE GENOMIC DNA]</scope>
    <source>
        <strain evidence="3 4">GCM71</strain>
    </source>
</reference>
<dbReference type="Gene3D" id="3.30.360.10">
    <property type="entry name" value="Dihydrodipicolinate Reductase, domain 2"/>
    <property type="match status" value="1"/>
</dbReference>
<feature type="domain" description="Gfo/Idh/MocA-like oxidoreductase N-terminal" evidence="1">
    <location>
        <begin position="73"/>
        <end position="202"/>
    </location>
</feature>
<gene>
    <name evidence="3" type="ORF">P872_03640</name>
</gene>
<evidence type="ECO:0000313" key="3">
    <source>
        <dbReference type="EMBL" id="ERM83485.1"/>
    </source>
</evidence>
<accession>U5BSB1</accession>
<dbReference type="PATRIC" id="fig|1123057.7.peg.1654"/>
<dbReference type="SUPFAM" id="SSF55347">
    <property type="entry name" value="Glyceraldehyde-3-phosphate dehydrogenase-like, C-terminal domain"/>
    <property type="match status" value="1"/>
</dbReference>
<dbReference type="PANTHER" id="PTHR43818:SF5">
    <property type="entry name" value="OXIDOREDUCTASE FAMILY PROTEIN"/>
    <property type="match status" value="1"/>
</dbReference>
<evidence type="ECO:0008006" key="5">
    <source>
        <dbReference type="Google" id="ProtNLM"/>
    </source>
</evidence>
<proteinExistence type="predicted"/>
<dbReference type="PROSITE" id="PS51318">
    <property type="entry name" value="TAT"/>
    <property type="match status" value="1"/>
</dbReference>
<organism evidence="3 4">
    <name type="scientific">Rhodonellum psychrophilum GCM71 = DSM 17998</name>
    <dbReference type="NCBI Taxonomy" id="1123057"/>
    <lineage>
        <taxon>Bacteria</taxon>
        <taxon>Pseudomonadati</taxon>
        <taxon>Bacteroidota</taxon>
        <taxon>Cytophagia</taxon>
        <taxon>Cytophagales</taxon>
        <taxon>Cytophagaceae</taxon>
        <taxon>Rhodonellum</taxon>
    </lineage>
</organism>
<dbReference type="InterPro" id="IPR050463">
    <property type="entry name" value="Gfo/Idh/MocA_oxidrdct_glycsds"/>
</dbReference>
<dbReference type="Proteomes" id="UP000016843">
    <property type="component" value="Unassembled WGS sequence"/>
</dbReference>
<evidence type="ECO:0000259" key="2">
    <source>
        <dbReference type="Pfam" id="PF19051"/>
    </source>
</evidence>
<dbReference type="EMBL" id="AWXR01000013">
    <property type="protein sequence ID" value="ERM83485.1"/>
    <property type="molecule type" value="Genomic_DNA"/>
</dbReference>
<dbReference type="InterPro" id="IPR000683">
    <property type="entry name" value="Gfo/Idh/MocA-like_OxRdtase_N"/>
</dbReference>
<dbReference type="eggNOG" id="COG0673">
    <property type="taxonomic scope" value="Bacteria"/>
</dbReference>
<dbReference type="Pfam" id="PF01408">
    <property type="entry name" value="GFO_IDH_MocA"/>
    <property type="match status" value="1"/>
</dbReference>
<dbReference type="InterPro" id="IPR043906">
    <property type="entry name" value="Gfo/Idh/MocA_OxRdtase_bact_C"/>
</dbReference>
<dbReference type="GO" id="GO:0000166">
    <property type="term" value="F:nucleotide binding"/>
    <property type="evidence" value="ECO:0007669"/>
    <property type="project" value="InterPro"/>
</dbReference>
<dbReference type="PANTHER" id="PTHR43818">
    <property type="entry name" value="BCDNA.GH03377"/>
    <property type="match status" value="1"/>
</dbReference>
<dbReference type="Gene3D" id="3.40.50.720">
    <property type="entry name" value="NAD(P)-binding Rossmann-like Domain"/>
    <property type="match status" value="1"/>
</dbReference>
<dbReference type="InterPro" id="IPR006311">
    <property type="entry name" value="TAT_signal"/>
</dbReference>
<comment type="caution">
    <text evidence="3">The sequence shown here is derived from an EMBL/GenBank/DDBJ whole genome shotgun (WGS) entry which is preliminary data.</text>
</comment>
<dbReference type="SUPFAM" id="SSF51735">
    <property type="entry name" value="NAD(P)-binding Rossmann-fold domains"/>
    <property type="match status" value="1"/>
</dbReference>
<keyword evidence="4" id="KW-1185">Reference proteome</keyword>
<evidence type="ECO:0000259" key="1">
    <source>
        <dbReference type="Pfam" id="PF01408"/>
    </source>
</evidence>
<evidence type="ECO:0000313" key="4">
    <source>
        <dbReference type="Proteomes" id="UP000016843"/>
    </source>
</evidence>
<sequence length="463" mass="51829">MPKKEYSAVFLNKWDASPFLGLTLNPTNMKNNKTTFSRRKFLGTSLLTTAGLAALPGMSWAENIKPLADIHQIRLGFIGLGRQSMGLLNGMIKIPGVEVVAGADVYQVKRERFELRVSKAYSENGKPSQKVTLHENYKDLLARPDIDAVVIASPDHWHALMAIDACKAGKDIYLEKPLTLTIREGQELVKAVRANGTILAVGSQQRSDLNFQHAVRMVQKGRIGKLEKVLVNVGQPEHPISYDLPEQKIPDGLDWKSWLGPLKPIHYNEQLNPSISLNPEKNETFWGAWRKYKETGGGYMTDWGAHMFDIAQWGMGMDRNGPSKILPAMNGKPLTYQYTTGVEMVVGAFDGPTQAVKFVGEKGWIQVSRGKFAASDETLNPIMERPNPGFPPHLFDFIDSVQKRRDPMVPVEIGHSTCIVCTLGNIANELQRPLVWDPKTETFPEDWEASTKLHYNYEKGFTL</sequence>
<dbReference type="AlphaFoldDB" id="U5BSB1"/>
<feature type="domain" description="Gfo/Idh/MocA-like oxidoreductase bacterial type C-terminal" evidence="2">
    <location>
        <begin position="243"/>
        <end position="453"/>
    </location>
</feature>